<organism evidence="1 2">
    <name type="scientific">Ramlibacter alkalitolerans</name>
    <dbReference type="NCBI Taxonomy" id="2039631"/>
    <lineage>
        <taxon>Bacteria</taxon>
        <taxon>Pseudomonadati</taxon>
        <taxon>Pseudomonadota</taxon>
        <taxon>Betaproteobacteria</taxon>
        <taxon>Burkholderiales</taxon>
        <taxon>Comamonadaceae</taxon>
        <taxon>Ramlibacter</taxon>
    </lineage>
</organism>
<gene>
    <name evidence="1" type="ORF">JI746_10240</name>
</gene>
<keyword evidence="2" id="KW-1185">Reference proteome</keyword>
<protein>
    <recommendedName>
        <fullName evidence="3">DUF4224 domain-containing protein</fullName>
    </recommendedName>
</protein>
<dbReference type="EMBL" id="JAEQND010000005">
    <property type="protein sequence ID" value="MBL0425485.1"/>
    <property type="molecule type" value="Genomic_DNA"/>
</dbReference>
<reference evidence="1 2" key="1">
    <citation type="journal article" date="2017" name="Int. J. Syst. Evol. Microbiol.">
        <title>Ramlibacter alkalitolerans sp. nov., alkali-tolerant bacterium isolated from soil of ginseng.</title>
        <authorList>
            <person name="Lee D.H."/>
            <person name="Cha C.J."/>
        </authorList>
    </citation>
    <scope>NUCLEOTIDE SEQUENCE [LARGE SCALE GENOMIC DNA]</scope>
    <source>
        <strain evidence="1 2">KACC 19305</strain>
    </source>
</reference>
<comment type="caution">
    <text evidence="1">The sequence shown here is derived from an EMBL/GenBank/DDBJ whole genome shotgun (WGS) entry which is preliminary data.</text>
</comment>
<accession>A0ABS1JML9</accession>
<dbReference type="RefSeq" id="WP_201689131.1">
    <property type="nucleotide sequence ID" value="NZ_JAEQND010000005.1"/>
</dbReference>
<evidence type="ECO:0008006" key="3">
    <source>
        <dbReference type="Google" id="ProtNLM"/>
    </source>
</evidence>
<dbReference type="Proteomes" id="UP000622707">
    <property type="component" value="Unassembled WGS sequence"/>
</dbReference>
<evidence type="ECO:0000313" key="1">
    <source>
        <dbReference type="EMBL" id="MBL0425485.1"/>
    </source>
</evidence>
<evidence type="ECO:0000313" key="2">
    <source>
        <dbReference type="Proteomes" id="UP000622707"/>
    </source>
</evidence>
<sequence length="70" mass="7191">MALRIGNSQVIDGRIRSCSSGTRQLLRALRWYGVTGFVRDGVEAPAVVLAAPPVLRAAALAATQGAAGSV</sequence>
<proteinExistence type="predicted"/>
<name>A0ABS1JML9_9BURK</name>